<sequence length="151" mass="16184">MAYPGGEKLNSEALAVDPINHNMLLIEKTDGDISRVYSTPDSGWTSAGSSSASRTLTQVATLDLSDAQEQLVTSADFSPDGTQLAIRTYDDVLLWNRAPGSSSWSPFSQQGVEGLMASEQQGEAIAFHPDGQGYVTLSEGTSQTLHEFNVR</sequence>
<dbReference type="Proteomes" id="UP000093629">
    <property type="component" value="Unassembled WGS sequence"/>
</dbReference>
<comment type="caution">
    <text evidence="1">The sequence shown here is derived from an EMBL/GenBank/DDBJ whole genome shotgun (WGS) entry which is preliminary data.</text>
</comment>
<evidence type="ECO:0000313" key="1">
    <source>
        <dbReference type="EMBL" id="OBK19665.1"/>
    </source>
</evidence>
<dbReference type="EMBL" id="LZLQ01000012">
    <property type="protein sequence ID" value="OBK19665.1"/>
    <property type="molecule type" value="Genomic_DNA"/>
</dbReference>
<dbReference type="AlphaFoldDB" id="A0A1A3NEC9"/>
<reference evidence="1 2" key="1">
    <citation type="submission" date="2016-06" db="EMBL/GenBank/DDBJ databases">
        <authorList>
            <person name="Kjaerup R.B."/>
            <person name="Dalgaard T.S."/>
            <person name="Juul-Madsen H.R."/>
        </authorList>
    </citation>
    <scope>NUCLEOTIDE SEQUENCE [LARGE SCALE GENOMIC DNA]</scope>
    <source>
        <strain evidence="1 2">1245139.5</strain>
    </source>
</reference>
<dbReference type="InterPro" id="IPR015943">
    <property type="entry name" value="WD40/YVTN_repeat-like_dom_sf"/>
</dbReference>
<dbReference type="SUPFAM" id="SSF50952">
    <property type="entry name" value="Soluble quinoprotein glucose dehydrogenase"/>
    <property type="match status" value="1"/>
</dbReference>
<evidence type="ECO:0000313" key="2">
    <source>
        <dbReference type="Proteomes" id="UP000093629"/>
    </source>
</evidence>
<protein>
    <recommendedName>
        <fullName evidence="3">Lipoprotein LpqB beta-propeller domain-containing protein</fullName>
    </recommendedName>
</protein>
<accession>A0A1A3NEC9</accession>
<dbReference type="Gene3D" id="2.130.10.10">
    <property type="entry name" value="YVTN repeat-like/Quinoprotein amine dehydrogenase"/>
    <property type="match status" value="1"/>
</dbReference>
<dbReference type="InterPro" id="IPR011041">
    <property type="entry name" value="Quinoprot_gluc/sorb_DH_b-prop"/>
</dbReference>
<keyword evidence="2" id="KW-1185">Reference proteome</keyword>
<evidence type="ECO:0008006" key="3">
    <source>
        <dbReference type="Google" id="ProtNLM"/>
    </source>
</evidence>
<organism evidence="1 2">
    <name type="scientific">Mycobacterium asiaticum</name>
    <dbReference type="NCBI Taxonomy" id="1790"/>
    <lineage>
        <taxon>Bacteria</taxon>
        <taxon>Bacillati</taxon>
        <taxon>Actinomycetota</taxon>
        <taxon>Actinomycetes</taxon>
        <taxon>Mycobacteriales</taxon>
        <taxon>Mycobacteriaceae</taxon>
        <taxon>Mycobacterium</taxon>
    </lineage>
</organism>
<name>A0A1A3NEC9_MYCAS</name>
<proteinExistence type="predicted"/>
<gene>
    <name evidence="1" type="ORF">A5636_17480</name>
</gene>